<feature type="domain" description="Laminin G" evidence="2">
    <location>
        <begin position="282"/>
        <end position="450"/>
    </location>
</feature>
<dbReference type="Gene3D" id="2.60.120.200">
    <property type="match status" value="11"/>
</dbReference>
<dbReference type="CDD" id="cd00110">
    <property type="entry name" value="LamG"/>
    <property type="match status" value="10"/>
</dbReference>
<feature type="domain" description="Laminin G" evidence="2">
    <location>
        <begin position="106"/>
        <end position="275"/>
    </location>
</feature>
<dbReference type="OrthoDB" id="10011303at2759"/>
<feature type="domain" description="Laminin G" evidence="2">
    <location>
        <begin position="1865"/>
        <end position="2043"/>
    </location>
</feature>
<comment type="caution">
    <text evidence="3">The sequence shown here is derived from an EMBL/GenBank/DDBJ whole genome shotgun (WGS) entry which is preliminary data.</text>
</comment>
<keyword evidence="1" id="KW-1015">Disulfide bond</keyword>
<feature type="domain" description="Laminin G" evidence="2">
    <location>
        <begin position="1638"/>
        <end position="1785"/>
    </location>
</feature>
<dbReference type="InterPro" id="IPR001791">
    <property type="entry name" value="Laminin_G"/>
</dbReference>
<feature type="domain" description="Laminin G" evidence="2">
    <location>
        <begin position="1229"/>
        <end position="1366"/>
    </location>
</feature>
<dbReference type="InterPro" id="IPR013320">
    <property type="entry name" value="ConA-like_dom_sf"/>
</dbReference>
<dbReference type="PANTHER" id="PTHR15036:SF67">
    <property type="entry name" value="LAMININ SUBUNIT ALPHA-LIKE PROTEIN"/>
    <property type="match status" value="1"/>
</dbReference>
<feature type="disulfide bond" evidence="1">
    <location>
        <begin position="909"/>
        <end position="936"/>
    </location>
</feature>
<dbReference type="Proteomes" id="UP001153636">
    <property type="component" value="Unassembled WGS sequence"/>
</dbReference>
<dbReference type="Pfam" id="PF02210">
    <property type="entry name" value="Laminin_G_2"/>
    <property type="match status" value="9"/>
</dbReference>
<feature type="domain" description="Laminin G" evidence="2">
    <location>
        <begin position="1453"/>
        <end position="1631"/>
    </location>
</feature>
<organism evidence="3 4">
    <name type="scientific">Psylliodes chrysocephalus</name>
    <dbReference type="NCBI Taxonomy" id="3402493"/>
    <lineage>
        <taxon>Eukaryota</taxon>
        <taxon>Metazoa</taxon>
        <taxon>Ecdysozoa</taxon>
        <taxon>Arthropoda</taxon>
        <taxon>Hexapoda</taxon>
        <taxon>Insecta</taxon>
        <taxon>Pterygota</taxon>
        <taxon>Neoptera</taxon>
        <taxon>Endopterygota</taxon>
        <taxon>Coleoptera</taxon>
        <taxon>Polyphaga</taxon>
        <taxon>Cucujiformia</taxon>
        <taxon>Chrysomeloidea</taxon>
        <taxon>Chrysomelidae</taxon>
        <taxon>Galerucinae</taxon>
        <taxon>Alticini</taxon>
        <taxon>Psylliodes</taxon>
    </lineage>
</organism>
<dbReference type="SMART" id="SM00282">
    <property type="entry name" value="LamG"/>
    <property type="match status" value="9"/>
</dbReference>
<feature type="disulfide bond" evidence="1">
    <location>
        <begin position="1758"/>
        <end position="1785"/>
    </location>
</feature>
<gene>
    <name evidence="3" type="ORF">PSYICH_LOCUS15766</name>
</gene>
<sequence length="2135" mass="237279">MTVGFNAKLSIREELQDGNEYITPVEKSLSGPYTIFNLDNKNSKIFVGSIPNNYQVAEGLDSGSFDGEMEDLVIGNTPLSLWNFNYGYENNHGALERNKLVNLAPSNGYRFNGNGYAILDARSLQFRSKSTIQLYFKTFAKTGLLFLAGKGKTFISIEMQNGKVLYQYNLGNATKKWVTSNNYNDGAWHKVTASRDGAKGKLVVDSEDVIDRTVPVSGVTLEFIDTISFGGYPNKHNYEDVTEIRFDGCITNATIMGEAIDLRNNIKAFDVEPGCPDKWSSMVSFIKDDNHYVGWDKLALTNEFNMSLKFKTNDDDGLIFYISDSTQDNIISLSLSDGHLVLVDQKIELKSKGIYNDSQWHVVSVIHNDTYLRMDIDDMENQVTDAQPPYIHTLAASLYVGGLPRRITTNPNSVAAKTSFYGCIADLTVNGKVKNFANTTDRHSEMLDKCIFDNAPADIDHSLPELTPIETIDYYTTPSQEITTVNAEGEFNTVRGDGGNDFRRPINEVDFKLPVTEVITTEVPPRRVGTLPPVTSPPPPTDKCALPLSPVQENVQQVGYRFVNQDSRLECNSPRGKYKKNFDFRFHFKTKETEGILFYISDSSARVSAQEHKHYAAVYLSGGQVVFSFRGDGDALIIKSKGIYNDSKWHLVEFNREQGNGKLVIDDEDISTGSLGNKPLMLDLHIPFYIGGLNPDHYNSVQMNLNTTASFSGCIKDISMNSKALEPSAEYGVIPCSDDVEIGTFFGGEAHTFMKLKDKYKVGVMFSIKMDIKPRVDSGVLVAAHGKKDYYVLELINGTVRLHVENGKGPFSATFVPPNNNPFHLCDGQWHNIQAVKSKNVVTLSVDNLYTDPRIGPHSVSTDTGSALFLGGHRFIKKVRAGSLYVGDLPRRITTSPNSVAAKTSFYGCIADLTVNGKVKNFANTTDRHSEMLDKCIFDNAPADIDHSLPELTPIETIDYYTTPSQEITTLNAEGELNTVRGDGGNDFRRPINEVDFTLPVTEVITTEVPPRRVGTLPPVTSPPPPTDKCALPLSPVQENVQQVGYRFVNQDSRLECNSPRGKYKKNFDFRFHFKTKETEGILFYISDSSARVSAQEHKHYAAVYLSGGQVVFSFRGDGDALIIKSKGIYNDSKWHLVEFNREQGNGKLVIDDEDISTGSLGNKPLMLDLHIPFYIGGLNPDHYNSVQMNLNTTASFSGCIKDISMNSKALEPSAEYGVIPCSDDVEIGTFFGGEAHTFMKLKDKYKVGVMFSIKMDIKPRVDSGVLVAAHGKKDYYVLELINGTVRLHVENGKGPFSATFVPPNNNPFHLCDGQWHNIQEELQPVLTLSQRKLLFSGCIADLTVNGKVKNFANTTDRHSEMLDKCIFDNAPADIDHSLPELTPIETIDYYTTPSQEITTVNAEGELNTVREVITTEVPPRRVGTLPPVTSPPPPTDKCALPLSPVQENVQQVGYRFVNQDSRLECNSPRGKYKKNFDFRFHFKTKETEGILFYISDSSARASTQEHKHYAAVYLSGGQVVFSFRGDGDALVIKSKGIYNDSKWHLVEFNREQGNGKLVIDDEDISTGSLGNKPLMLDLHIPFYIGGLNPDHYNSVQMNLNTTASFSGCIKDISMNSKALEPSAEYGVIPCSDDVEIGTFFGGEAHTFMKLKDKYKVGVMFSIKMDIKPRVDSGVLVAAHGKKDYYVLELINGTVRLHVENGKGPFSATFVPPNNNPFHLCDGQWHNIQAGSLCVGDLPRRITTSPNSVAAKTSFYGCIADLTVNGKVKNFANTTDRHSEMLDKCIFDNAPADIDHSLPELPPIETIDYYTTPSQEITTLNAEGELNTVRGDGGNDFRRPINEVDFEPPVTEVIPPKFLREELVLYHRFVNQDSRLECNTPRGKYKKNFDFRFHFKTKETEGILFYISDSSARALAQEHKHYAAVYLSGGQVVFSFRGDGDALIIKSKGIYNDSKWHLVEFNREQGNGKLVIDDEDISTGSLGNKPLMLDLHMPFYIGGLNPDHYNSVQMNLNTTASFSGCIKDISMNSKALEPSAEYGVIPCSDDVEIGTFFGGEAHTFMKLKDKYKVGVMFSIKMDIKPRGDSGVLVAAHGKKDYYVLELINGTVRLHVENGKGPFSATFVPPNNNPFHLCDG</sequence>
<protein>
    <recommendedName>
        <fullName evidence="2">Laminin G domain-containing protein</fullName>
    </recommendedName>
</protein>
<feature type="domain" description="Laminin G" evidence="2">
    <location>
        <begin position="1044"/>
        <end position="1222"/>
    </location>
</feature>
<feature type="disulfide bond" evidence="1">
    <location>
        <begin position="423"/>
        <end position="450"/>
    </location>
</feature>
<evidence type="ECO:0000256" key="1">
    <source>
        <dbReference type="PROSITE-ProRule" id="PRU00122"/>
    </source>
</evidence>
<reference evidence="3" key="1">
    <citation type="submission" date="2022-01" db="EMBL/GenBank/DDBJ databases">
        <authorList>
            <person name="King R."/>
        </authorList>
    </citation>
    <scope>NUCLEOTIDE SEQUENCE</scope>
</reference>
<dbReference type="PROSITE" id="PS50025">
    <property type="entry name" value="LAM_G_DOMAIN"/>
    <property type="match status" value="9"/>
</dbReference>
<evidence type="ECO:0000313" key="4">
    <source>
        <dbReference type="Proteomes" id="UP001153636"/>
    </source>
</evidence>
<dbReference type="EMBL" id="CAKMHV010000009">
    <property type="protein sequence ID" value="CAH1115894.1"/>
    <property type="molecule type" value="Genomic_DNA"/>
</dbReference>
<accession>A0A9P0GJJ8</accession>
<feature type="domain" description="Laminin G" evidence="2">
    <location>
        <begin position="558"/>
        <end position="736"/>
    </location>
</feature>
<feature type="domain" description="Laminin G" evidence="2">
    <location>
        <begin position="743"/>
        <end position="936"/>
    </location>
</feature>
<keyword evidence="4" id="KW-1185">Reference proteome</keyword>
<feature type="disulfide bond" evidence="1">
    <location>
        <begin position="1339"/>
        <end position="1366"/>
    </location>
</feature>
<dbReference type="SUPFAM" id="SSF49899">
    <property type="entry name" value="Concanavalin A-like lectins/glucanases"/>
    <property type="match status" value="10"/>
</dbReference>
<evidence type="ECO:0000313" key="3">
    <source>
        <dbReference type="EMBL" id="CAH1115894.1"/>
    </source>
</evidence>
<name>A0A9P0GJJ8_9CUCU</name>
<evidence type="ECO:0000259" key="2">
    <source>
        <dbReference type="PROSITE" id="PS50025"/>
    </source>
</evidence>
<proteinExistence type="predicted"/>
<dbReference type="PANTHER" id="PTHR15036">
    <property type="entry name" value="PIKACHURIN-LIKE PROTEIN"/>
    <property type="match status" value="1"/>
</dbReference>
<comment type="caution">
    <text evidence="1">Lacks conserved residue(s) required for the propagation of feature annotation.</text>
</comment>
<dbReference type="InterPro" id="IPR050372">
    <property type="entry name" value="Neurexin-related_CASP"/>
</dbReference>